<organism evidence="2 3">
    <name type="scientific">Neolewinella maritima</name>
    <dbReference type="NCBI Taxonomy" id="1383882"/>
    <lineage>
        <taxon>Bacteria</taxon>
        <taxon>Pseudomonadati</taxon>
        <taxon>Bacteroidota</taxon>
        <taxon>Saprospiria</taxon>
        <taxon>Saprospirales</taxon>
        <taxon>Lewinellaceae</taxon>
        <taxon>Neolewinella</taxon>
    </lineage>
</organism>
<dbReference type="Proteomes" id="UP000837803">
    <property type="component" value="Unassembled WGS sequence"/>
</dbReference>
<evidence type="ECO:0000313" key="2">
    <source>
        <dbReference type="EMBL" id="CAH0999008.1"/>
    </source>
</evidence>
<reference evidence="2" key="1">
    <citation type="submission" date="2021-12" db="EMBL/GenBank/DDBJ databases">
        <authorList>
            <person name="Rodrigo-Torres L."/>
            <person name="Arahal R. D."/>
            <person name="Lucena T."/>
        </authorList>
    </citation>
    <scope>NUCLEOTIDE SEQUENCE</scope>
    <source>
        <strain evidence="2">CECT 8419</strain>
    </source>
</reference>
<dbReference type="RefSeq" id="WP_238749206.1">
    <property type="nucleotide sequence ID" value="NZ_CAKLPZ010000001.1"/>
</dbReference>
<name>A0ABN8F027_9BACT</name>
<accession>A0ABN8F027</accession>
<keyword evidence="1" id="KW-0732">Signal</keyword>
<sequence>MLRYLLPLLCCLVFSTFTTAQTREDAARDDIRYGNQRSQRETFNEAGDIWYGAGAVLQFSSSRFSNQFRVGINPIVGYKFNNIISAGPRASIIYNAYGFETGTGGGRLKSRNWTWSIGAFTRAKIYRGFFVQAEYSLLSDVVITGVTANGQQLIEQRATRAVPFLGAGLSQGGGPGMGGFEILVMFRLTQPDRLNDSPYEFRTGFNYNF</sequence>
<protein>
    <recommendedName>
        <fullName evidence="4">Outer membrane protein beta-barrel domain-containing protein</fullName>
    </recommendedName>
</protein>
<feature type="chain" id="PRO_5046609654" description="Outer membrane protein beta-barrel domain-containing protein" evidence="1">
    <location>
        <begin position="21"/>
        <end position="209"/>
    </location>
</feature>
<comment type="caution">
    <text evidence="2">The sequence shown here is derived from an EMBL/GenBank/DDBJ whole genome shotgun (WGS) entry which is preliminary data.</text>
</comment>
<gene>
    <name evidence="2" type="ORF">LEM8419_00301</name>
</gene>
<evidence type="ECO:0008006" key="4">
    <source>
        <dbReference type="Google" id="ProtNLM"/>
    </source>
</evidence>
<feature type="signal peptide" evidence="1">
    <location>
        <begin position="1"/>
        <end position="20"/>
    </location>
</feature>
<keyword evidence="3" id="KW-1185">Reference proteome</keyword>
<dbReference type="EMBL" id="CAKLPZ010000001">
    <property type="protein sequence ID" value="CAH0999008.1"/>
    <property type="molecule type" value="Genomic_DNA"/>
</dbReference>
<evidence type="ECO:0000256" key="1">
    <source>
        <dbReference type="SAM" id="SignalP"/>
    </source>
</evidence>
<proteinExistence type="predicted"/>
<evidence type="ECO:0000313" key="3">
    <source>
        <dbReference type="Proteomes" id="UP000837803"/>
    </source>
</evidence>